<reference evidence="2 3" key="1">
    <citation type="journal article" date="2019" name="Sci. Rep.">
        <title>Orb-weaving spider Araneus ventricosus genome elucidates the spidroin gene catalogue.</title>
        <authorList>
            <person name="Kono N."/>
            <person name="Nakamura H."/>
            <person name="Ohtoshi R."/>
            <person name="Moran D.A.P."/>
            <person name="Shinohara A."/>
            <person name="Yoshida Y."/>
            <person name="Fujiwara M."/>
            <person name="Mori M."/>
            <person name="Tomita M."/>
            <person name="Arakawa K."/>
        </authorList>
    </citation>
    <scope>NUCLEOTIDE SEQUENCE [LARGE SCALE GENOMIC DNA]</scope>
</reference>
<sequence length="83" mass="9549">MKNAIYGKNSPDLATLYDMLETRLRALESLGRTKERFADFLEPLVDSCLPDCFLRAWEQPWSCLTVGFQEMLMTLQVRGSSRS</sequence>
<name>A0A4Y2TNX4_ARAVE</name>
<dbReference type="EMBL" id="BGPR01030027">
    <property type="protein sequence ID" value="GBO02248.1"/>
    <property type="molecule type" value="Genomic_DNA"/>
</dbReference>
<comment type="caution">
    <text evidence="2">The sequence shown here is derived from an EMBL/GenBank/DDBJ whole genome shotgun (WGS) entry which is preliminary data.</text>
</comment>
<dbReference type="Proteomes" id="UP000499080">
    <property type="component" value="Unassembled WGS sequence"/>
</dbReference>
<proteinExistence type="predicted"/>
<evidence type="ECO:0000313" key="2">
    <source>
        <dbReference type="EMBL" id="GBO02248.1"/>
    </source>
</evidence>
<gene>
    <name evidence="1" type="ORF">AVEN_1464_1</name>
    <name evidence="2" type="ORF">AVEN_236350_1</name>
</gene>
<accession>A0A4Y2TNX4</accession>
<dbReference type="OrthoDB" id="6454248at2759"/>
<evidence type="ECO:0000313" key="3">
    <source>
        <dbReference type="Proteomes" id="UP000499080"/>
    </source>
</evidence>
<protein>
    <submittedName>
        <fullName evidence="2">Uncharacterized protein</fullName>
    </submittedName>
</protein>
<evidence type="ECO:0000313" key="1">
    <source>
        <dbReference type="EMBL" id="GBO02241.1"/>
    </source>
</evidence>
<dbReference type="AlphaFoldDB" id="A0A4Y2TNX4"/>
<dbReference type="EMBL" id="BGPR01030026">
    <property type="protein sequence ID" value="GBO02241.1"/>
    <property type="molecule type" value="Genomic_DNA"/>
</dbReference>
<keyword evidence="3" id="KW-1185">Reference proteome</keyword>
<organism evidence="2 3">
    <name type="scientific">Araneus ventricosus</name>
    <name type="common">Orbweaver spider</name>
    <name type="synonym">Epeira ventricosa</name>
    <dbReference type="NCBI Taxonomy" id="182803"/>
    <lineage>
        <taxon>Eukaryota</taxon>
        <taxon>Metazoa</taxon>
        <taxon>Ecdysozoa</taxon>
        <taxon>Arthropoda</taxon>
        <taxon>Chelicerata</taxon>
        <taxon>Arachnida</taxon>
        <taxon>Araneae</taxon>
        <taxon>Araneomorphae</taxon>
        <taxon>Entelegynae</taxon>
        <taxon>Araneoidea</taxon>
        <taxon>Araneidae</taxon>
        <taxon>Araneus</taxon>
    </lineage>
</organism>